<proteinExistence type="predicted"/>
<organism evidence="2 3">
    <name type="scientific">Candida dubliniensis (strain CD36 / ATCC MYA-646 / CBS 7987 / NCPF 3949 / NRRL Y-17841)</name>
    <name type="common">Yeast</name>
    <dbReference type="NCBI Taxonomy" id="573826"/>
    <lineage>
        <taxon>Eukaryota</taxon>
        <taxon>Fungi</taxon>
        <taxon>Dikarya</taxon>
        <taxon>Ascomycota</taxon>
        <taxon>Saccharomycotina</taxon>
        <taxon>Pichiomycetes</taxon>
        <taxon>Debaryomycetaceae</taxon>
        <taxon>Candida/Lodderomyces clade</taxon>
        <taxon>Candida</taxon>
    </lineage>
</organism>
<evidence type="ECO:0000313" key="2">
    <source>
        <dbReference type="EMBL" id="CAX44363.1"/>
    </source>
</evidence>
<dbReference type="eggNOG" id="ENOG502SWSU">
    <property type="taxonomic scope" value="Eukaryota"/>
</dbReference>
<dbReference type="HOGENOM" id="CLU_031204_0_0_1"/>
<dbReference type="AlphaFoldDB" id="B9W6Q8"/>
<dbReference type="EMBL" id="FM992688">
    <property type="protein sequence ID" value="CAX44363.1"/>
    <property type="molecule type" value="Genomic_DNA"/>
</dbReference>
<accession>B9W6Q8</accession>
<protein>
    <submittedName>
        <fullName evidence="2">Uncharacterized protein</fullName>
    </submittedName>
</protein>
<keyword evidence="3" id="KW-1185">Reference proteome</keyword>
<name>B9W6Q8_CANDC</name>
<dbReference type="RefSeq" id="XP_002416779.1">
    <property type="nucleotide sequence ID" value="XM_002416734.1"/>
</dbReference>
<reference evidence="2 3" key="1">
    <citation type="journal article" date="2009" name="Genome Res.">
        <title>Comparative genomics of the fungal pathogens Candida dubliniensis and Candida albicans.</title>
        <authorList>
            <person name="Jackson A.P."/>
            <person name="Gamble J.A."/>
            <person name="Yeomans T."/>
            <person name="Moran G.P."/>
            <person name="Saunders D."/>
            <person name="Harris D."/>
            <person name="Aslett M."/>
            <person name="Barrell J.F."/>
            <person name="Butler G."/>
            <person name="Citiulo F."/>
            <person name="Coleman D.C."/>
            <person name="de Groot P.W.J."/>
            <person name="Goodwin T.J."/>
            <person name="Quail M.A."/>
            <person name="McQuillan J."/>
            <person name="Munro C.A."/>
            <person name="Pain A."/>
            <person name="Poulter R.T."/>
            <person name="Rajandream M.A."/>
            <person name="Renauld H."/>
            <person name="Spiering M.J."/>
            <person name="Tivey A."/>
            <person name="Gow N.A.R."/>
            <person name="Barrell B."/>
            <person name="Sullivan D.J."/>
            <person name="Berriman M."/>
        </authorList>
    </citation>
    <scope>NUCLEOTIDE SEQUENCE [LARGE SCALE GENOMIC DNA]</scope>
    <source>
        <strain evidence="3">CD36 / ATCC MYA-646 / CBS 7987 / NCPF 3949 / NRRL Y-17841</strain>
    </source>
</reference>
<sequence>MRPDILAVSLCHKYIARLKHEENKLEILNLPTSTIYRSYNIQTLTRSFSQINHTSSYVVSQLQWEHILPDSVSTKLAVVIDNLHIAMIIDFRNEDVEPIFIKQPRNEGIESIEWIPPPSLEKDLGAYTNSRQLLIFSKHNLAARVFSLDCTHVLFTIYKPMSSFLIRPSHDNRFWSILASTLEYNKPPILYHFYNEGSVSVLIKSIKLPNTLTTEPKLSWSGKGTWLQVFSDHETIFGYNLLIYNILGQVSERRKIEPLLDVEIMDNGYNMGSDGHLHFSSNQFQSNWVTLSSDREYIAVSDLQGPQLHIQIIEISLLRVIKSVELNLKDKQGWKQSWDKFVYGTITLPETLEITKVYSHESEIYICINNTYVIGCHFRLTESDSIEAEIKSIMEVDTFVFDFYKIDNKLLLITEKSVVTLNDDNDKPQRIFDTNGTIKNTQPDTDQITIIYSTTQGTLWETVFTTNRFTSPRKKRHLLGNTSISLDDITDTFNLKKRIKSK</sequence>
<dbReference type="Proteomes" id="UP000002605">
    <property type="component" value="Chromosome 1"/>
</dbReference>
<dbReference type="VEuPathDB" id="FungiDB:CD36_01020"/>
<dbReference type="GeneID" id="8044311"/>
<evidence type="ECO:0000313" key="1">
    <source>
        <dbReference type="CGD" id="CAL0000169613"/>
    </source>
</evidence>
<dbReference type="KEGG" id="cdu:CD36_01020"/>
<dbReference type="CGD" id="CAL0000169613">
    <property type="gene designation" value="Cd36_01020"/>
</dbReference>
<evidence type="ECO:0000313" key="3">
    <source>
        <dbReference type="Proteomes" id="UP000002605"/>
    </source>
</evidence>
<gene>
    <name evidence="1" type="ordered locus">Cd36_01020</name>
    <name evidence="2" type="ORF">CD36_01020</name>
</gene>
<dbReference type="OrthoDB" id="4020988at2759"/>